<evidence type="ECO:0000256" key="5">
    <source>
        <dbReference type="ARBA" id="ARBA00022927"/>
    </source>
</evidence>
<evidence type="ECO:0000256" key="4">
    <source>
        <dbReference type="ARBA" id="ARBA00022824"/>
    </source>
</evidence>
<evidence type="ECO:0000256" key="7">
    <source>
        <dbReference type="ARBA" id="ARBA00023034"/>
    </source>
</evidence>
<keyword evidence="4 9" id="KW-0256">Endoplasmic reticulum</keyword>
<reference evidence="10 11" key="1">
    <citation type="submission" date="2024-04" db="EMBL/GenBank/DDBJ databases">
        <title>Tritrichomonas musculus Genome.</title>
        <authorList>
            <person name="Alves-Ferreira E."/>
            <person name="Grigg M."/>
            <person name="Lorenzi H."/>
            <person name="Galac M."/>
        </authorList>
    </citation>
    <scope>NUCLEOTIDE SEQUENCE [LARGE SCALE GENOMIC DNA]</scope>
    <source>
        <strain evidence="10 11">EAF2021</strain>
    </source>
</reference>
<feature type="transmembrane region" description="Helical" evidence="9">
    <location>
        <begin position="170"/>
        <end position="192"/>
    </location>
</feature>
<dbReference type="Pfam" id="PF03878">
    <property type="entry name" value="YIF1"/>
    <property type="match status" value="1"/>
</dbReference>
<dbReference type="Proteomes" id="UP001470230">
    <property type="component" value="Unassembled WGS sequence"/>
</dbReference>
<evidence type="ECO:0000313" key="11">
    <source>
        <dbReference type="Proteomes" id="UP001470230"/>
    </source>
</evidence>
<gene>
    <name evidence="10" type="ORF">M9Y10_008919</name>
</gene>
<keyword evidence="7 9" id="KW-0333">Golgi apparatus</keyword>
<organism evidence="10 11">
    <name type="scientific">Tritrichomonas musculus</name>
    <dbReference type="NCBI Taxonomy" id="1915356"/>
    <lineage>
        <taxon>Eukaryota</taxon>
        <taxon>Metamonada</taxon>
        <taxon>Parabasalia</taxon>
        <taxon>Tritrichomonadida</taxon>
        <taxon>Tritrichomonadidae</taxon>
        <taxon>Tritrichomonas</taxon>
    </lineage>
</organism>
<comment type="caution">
    <text evidence="10">The sequence shown here is derived from an EMBL/GenBank/DDBJ whole genome shotgun (WGS) entry which is preliminary data.</text>
</comment>
<feature type="transmembrane region" description="Helical" evidence="9">
    <location>
        <begin position="138"/>
        <end position="158"/>
    </location>
</feature>
<keyword evidence="3 9" id="KW-0812">Transmembrane</keyword>
<keyword evidence="5 9" id="KW-0653">Protein transport</keyword>
<dbReference type="PANTHER" id="PTHR14083:SF0">
    <property type="entry name" value="YIP1D-INTERACTING FACTOR 1, ISOFORM C"/>
    <property type="match status" value="1"/>
</dbReference>
<name>A0ABR2IZF8_9EUKA</name>
<dbReference type="PANTHER" id="PTHR14083">
    <property type="entry name" value="YIP1 INTERACTING FACTOR HOMOLOG YIF1 PROTEIN"/>
    <property type="match status" value="1"/>
</dbReference>
<evidence type="ECO:0000256" key="8">
    <source>
        <dbReference type="ARBA" id="ARBA00023136"/>
    </source>
</evidence>
<evidence type="ECO:0000256" key="3">
    <source>
        <dbReference type="ARBA" id="ARBA00022692"/>
    </source>
</evidence>
<keyword evidence="2 9" id="KW-0813">Transport</keyword>
<keyword evidence="6 9" id="KW-1133">Transmembrane helix</keyword>
<dbReference type="EMBL" id="JAPFFF010000014">
    <property type="protein sequence ID" value="KAK8871006.1"/>
    <property type="molecule type" value="Genomic_DNA"/>
</dbReference>
<comment type="function">
    <text evidence="9">Has a role in transport between endoplasmic reticulum and Golgi.</text>
</comment>
<comment type="subcellular location">
    <subcellularLocation>
        <location evidence="9">Endoplasmic reticulum membrane</location>
        <topology evidence="9">Multi-pass membrane protein</topology>
    </subcellularLocation>
    <subcellularLocation>
        <location evidence="9">Golgi apparatus membrane</location>
        <topology evidence="9">Multi-pass membrane protein</topology>
    </subcellularLocation>
</comment>
<sequence>MKMERFKSISIKFILKELKQLFISGQILMDQPMFGDQMQSGNPQPQNDSSATVLDPTRYIQTANTAAKLIANNVNIDDIKNRFSQSESFIRPLFAVNYKSVLAKIKCLACPFIVKNWSRSVPDGEPAIPITNPNLPELYTPLVSFYTFLLLSSIYRGMNHEFSFESLSYLFAKSGGILLFLVMLSKLLFFLVKMPNSYPLFSLISDLSIFGFYTSIINLSVCIIPSLRFLVLIYSLAASFLWSIRTLNPRSGIQSVRPSPSHTYTIVIVALLEALTPFLLSEKVIKQNSPVIPAHVLDVNSTA</sequence>
<comment type="similarity">
    <text evidence="1 9">Belongs to the YIF1 family.</text>
</comment>
<keyword evidence="8 9" id="KW-0472">Membrane</keyword>
<protein>
    <recommendedName>
        <fullName evidence="9">Protein YIF1</fullName>
    </recommendedName>
</protein>
<evidence type="ECO:0000256" key="2">
    <source>
        <dbReference type="ARBA" id="ARBA00022448"/>
    </source>
</evidence>
<evidence type="ECO:0000256" key="1">
    <source>
        <dbReference type="ARBA" id="ARBA00009727"/>
    </source>
</evidence>
<comment type="caution">
    <text evidence="9">Lacks conserved residue(s) required for the propagation of feature annotation.</text>
</comment>
<evidence type="ECO:0000256" key="9">
    <source>
        <dbReference type="RuleBase" id="RU368073"/>
    </source>
</evidence>
<evidence type="ECO:0000256" key="6">
    <source>
        <dbReference type="ARBA" id="ARBA00022989"/>
    </source>
</evidence>
<keyword evidence="11" id="KW-1185">Reference proteome</keyword>
<accession>A0ABR2IZF8</accession>
<dbReference type="InterPro" id="IPR005578">
    <property type="entry name" value="Yif1_fam"/>
</dbReference>
<evidence type="ECO:0000313" key="10">
    <source>
        <dbReference type="EMBL" id="KAK8871006.1"/>
    </source>
</evidence>
<proteinExistence type="inferred from homology"/>